<accession>A0ACB9TM18</accession>
<evidence type="ECO:0000313" key="1">
    <source>
        <dbReference type="EMBL" id="KAI4467725.1"/>
    </source>
</evidence>
<dbReference type="Proteomes" id="UP001056778">
    <property type="component" value="Chromosome 2"/>
</dbReference>
<dbReference type="EMBL" id="CM043016">
    <property type="protein sequence ID" value="KAI4467725.1"/>
    <property type="molecule type" value="Genomic_DNA"/>
</dbReference>
<comment type="caution">
    <text evidence="1">The sequence shown here is derived from an EMBL/GenBank/DDBJ whole genome shotgun (WGS) entry which is preliminary data.</text>
</comment>
<reference evidence="1" key="1">
    <citation type="submission" date="2022-04" db="EMBL/GenBank/DDBJ databases">
        <title>Chromosome-scale genome assembly of Holotrichia oblita Faldermann.</title>
        <authorList>
            <person name="Rongchong L."/>
        </authorList>
    </citation>
    <scope>NUCLEOTIDE SEQUENCE</scope>
    <source>
        <strain evidence="1">81SQS9</strain>
    </source>
</reference>
<protein>
    <submittedName>
        <fullName evidence="1">Glucose-methanol-choline gmc oxidoreductase</fullName>
    </submittedName>
</protein>
<organism evidence="1 2">
    <name type="scientific">Holotrichia oblita</name>
    <name type="common">Chafer beetle</name>
    <dbReference type="NCBI Taxonomy" id="644536"/>
    <lineage>
        <taxon>Eukaryota</taxon>
        <taxon>Metazoa</taxon>
        <taxon>Ecdysozoa</taxon>
        <taxon>Arthropoda</taxon>
        <taxon>Hexapoda</taxon>
        <taxon>Insecta</taxon>
        <taxon>Pterygota</taxon>
        <taxon>Neoptera</taxon>
        <taxon>Endopterygota</taxon>
        <taxon>Coleoptera</taxon>
        <taxon>Polyphaga</taxon>
        <taxon>Scarabaeiformia</taxon>
        <taxon>Scarabaeidae</taxon>
        <taxon>Melolonthinae</taxon>
        <taxon>Holotrichia</taxon>
    </lineage>
</organism>
<name>A0ACB9TM18_HOLOL</name>
<keyword evidence="2" id="KW-1185">Reference proteome</keyword>
<proteinExistence type="predicted"/>
<gene>
    <name evidence="1" type="ORF">MML48_2g00010883</name>
</gene>
<sequence>MQILKKKLIMAENEEEFQKKEHELKLKVLLLEAGEEEAEVVDVPAFAPFLQRSSVDWGYQTQPSPLSCRSRRNGRCLWTRGKVMGGSSALNYMIYMRGSPLDYDEWAAQGNPGWKYSDVLPYFIKSEDNRNPEYVNLPFHGTGGYQTVEQFPYQDTNVNILLQGYRELGLEEFDLNSDRQIGTMLLQHTSRDGERLTTNGAFIRPIRNKRSNLEIRTGANVMKILIDPKTNVAYGVEYLKNGRVENAYARKEVILSAGSINSPKLLMLSGVGPSEQLESLGITVLQDLSVGYNLQDHTTIDGVLFTLTNQTATTATDAQQRSDVEFYRNTRRGPLSSNGPLQVNAMVQTKYAGAIRPDMQYSLDPASVTNFLADPILTSETRVTPLAYYDGLMVRPILLNPRSRGVVMLNTTDPIFGDPLIYANTFKERVDLLTMVEGIKQSLNLLRTSAFQSAGIQLATNLLPGCANLPFGSDDYWACISMEYTTTIFHPVGTCKMGPKNDDNAVVDALLRVYGIANLRVIDSSIMPIIPRGNTNAPTIMIAEKGSDMIKERWLKTGDAFTVLNQYDVTEPFDNCK</sequence>
<evidence type="ECO:0000313" key="2">
    <source>
        <dbReference type="Proteomes" id="UP001056778"/>
    </source>
</evidence>